<dbReference type="PROSITE" id="PS51266">
    <property type="entry name" value="ZF_CHY"/>
    <property type="match status" value="1"/>
</dbReference>
<gene>
    <name evidence="6" type="ORF">ACFFIP_05535</name>
</gene>
<name>A0ABV6FQM2_9BACT</name>
<evidence type="ECO:0000256" key="1">
    <source>
        <dbReference type="ARBA" id="ARBA00022723"/>
    </source>
</evidence>
<feature type="signal peptide" evidence="4">
    <location>
        <begin position="1"/>
        <end position="21"/>
    </location>
</feature>
<organism evidence="6 7">
    <name type="scientific">Fontibacter flavus</name>
    <dbReference type="NCBI Taxonomy" id="654838"/>
    <lineage>
        <taxon>Bacteria</taxon>
        <taxon>Pseudomonadati</taxon>
        <taxon>Bacteroidota</taxon>
        <taxon>Cytophagia</taxon>
        <taxon>Cytophagales</taxon>
        <taxon>Cyclobacteriaceae</taxon>
        <taxon>Fontibacter</taxon>
    </lineage>
</organism>
<reference evidence="6 7" key="1">
    <citation type="submission" date="2024-09" db="EMBL/GenBank/DDBJ databases">
        <authorList>
            <person name="Sun Q."/>
            <person name="Mori K."/>
        </authorList>
    </citation>
    <scope>NUCLEOTIDE SEQUENCE [LARGE SCALE GENOMIC DNA]</scope>
    <source>
        <strain evidence="6 7">CCM 7650</strain>
    </source>
</reference>
<dbReference type="PANTHER" id="PTHR28082:SF1">
    <property type="entry name" value="HELPER OF TIM PROTEIN 13"/>
    <property type="match status" value="1"/>
</dbReference>
<evidence type="ECO:0000256" key="2">
    <source>
        <dbReference type="ARBA" id="ARBA00022771"/>
    </source>
</evidence>
<keyword evidence="1" id="KW-0479">Metal-binding</keyword>
<evidence type="ECO:0000313" key="7">
    <source>
        <dbReference type="Proteomes" id="UP001589797"/>
    </source>
</evidence>
<dbReference type="RefSeq" id="WP_382386578.1">
    <property type="nucleotide sequence ID" value="NZ_JBHLWI010000009.1"/>
</dbReference>
<dbReference type="InterPro" id="IPR052604">
    <property type="entry name" value="Mito_Tim_assembly_helper"/>
</dbReference>
<dbReference type="Proteomes" id="UP001589797">
    <property type="component" value="Unassembled WGS sequence"/>
</dbReference>
<dbReference type="EMBL" id="JBHLWI010000009">
    <property type="protein sequence ID" value="MFC0262138.1"/>
    <property type="molecule type" value="Genomic_DNA"/>
</dbReference>
<evidence type="ECO:0000256" key="4">
    <source>
        <dbReference type="SAM" id="SignalP"/>
    </source>
</evidence>
<dbReference type="InterPro" id="IPR037274">
    <property type="entry name" value="Znf_CHY_sf"/>
</dbReference>
<evidence type="ECO:0000259" key="5">
    <source>
        <dbReference type="PROSITE" id="PS51266"/>
    </source>
</evidence>
<dbReference type="InterPro" id="IPR008913">
    <property type="entry name" value="Znf_CHY"/>
</dbReference>
<comment type="caution">
    <text evidence="6">The sequence shown here is derived from an EMBL/GenBank/DDBJ whole genome shotgun (WGS) entry which is preliminary data.</text>
</comment>
<keyword evidence="4" id="KW-0732">Signal</keyword>
<feature type="domain" description="CHY-type" evidence="5">
    <location>
        <begin position="43"/>
        <end position="124"/>
    </location>
</feature>
<evidence type="ECO:0000313" key="6">
    <source>
        <dbReference type="EMBL" id="MFC0262138.1"/>
    </source>
</evidence>
<proteinExistence type="predicted"/>
<sequence length="164" mass="19130">MKQLLLITFGLILLFTMNTMAQEKEPEIFNIIQIEGINVFGKSIDHQTRCVHWHSQLDVIAIKFKCCDKYYPCFSCHEEEADHKHQVWAKAEFDEKAILCGVCGHELSIKEYMDANNTCPRCQAGFNPGYSNHYHLYFETNDAKPQTVSQYMRFRNRNLASISR</sequence>
<protein>
    <submittedName>
        <fullName evidence="6">CHY zinc finger protein</fullName>
    </submittedName>
</protein>
<accession>A0ABV6FQM2</accession>
<keyword evidence="3" id="KW-0862">Zinc</keyword>
<feature type="chain" id="PRO_5045179656" evidence="4">
    <location>
        <begin position="22"/>
        <end position="164"/>
    </location>
</feature>
<keyword evidence="2" id="KW-0863">Zinc-finger</keyword>
<dbReference type="SUPFAM" id="SSF161219">
    <property type="entry name" value="CHY zinc finger-like"/>
    <property type="match status" value="1"/>
</dbReference>
<dbReference type="PANTHER" id="PTHR28082">
    <property type="entry name" value="ZINC FINGER PROTEIN"/>
    <property type="match status" value="1"/>
</dbReference>
<evidence type="ECO:0000256" key="3">
    <source>
        <dbReference type="ARBA" id="ARBA00022833"/>
    </source>
</evidence>
<dbReference type="Pfam" id="PF05495">
    <property type="entry name" value="zf-CHY"/>
    <property type="match status" value="1"/>
</dbReference>
<keyword evidence="7" id="KW-1185">Reference proteome</keyword>